<comment type="caution">
    <text evidence="1">Lacks conserved residue(s) required for the propagation of feature annotation.</text>
</comment>
<comment type="caution">
    <text evidence="3">The sequence shown here is derived from an EMBL/GenBank/DDBJ whole genome shotgun (WGS) entry which is preliminary data.</text>
</comment>
<name>A0A5B7HII2_PORTR</name>
<feature type="domain" description="Laminin G" evidence="2">
    <location>
        <begin position="8"/>
        <end position="85"/>
    </location>
</feature>
<keyword evidence="4" id="KW-1185">Reference proteome</keyword>
<dbReference type="InterPro" id="IPR001791">
    <property type="entry name" value="Laminin_G"/>
</dbReference>
<gene>
    <name evidence="3" type="primary">AGRN_0</name>
    <name evidence="3" type="ORF">E2C01_066569</name>
</gene>
<organism evidence="3 4">
    <name type="scientific">Portunus trituberculatus</name>
    <name type="common">Swimming crab</name>
    <name type="synonym">Neptunus trituberculatus</name>
    <dbReference type="NCBI Taxonomy" id="210409"/>
    <lineage>
        <taxon>Eukaryota</taxon>
        <taxon>Metazoa</taxon>
        <taxon>Ecdysozoa</taxon>
        <taxon>Arthropoda</taxon>
        <taxon>Crustacea</taxon>
        <taxon>Multicrustacea</taxon>
        <taxon>Malacostraca</taxon>
        <taxon>Eumalacostraca</taxon>
        <taxon>Eucarida</taxon>
        <taxon>Decapoda</taxon>
        <taxon>Pleocyemata</taxon>
        <taxon>Brachyura</taxon>
        <taxon>Eubrachyura</taxon>
        <taxon>Portunoidea</taxon>
        <taxon>Portunidae</taxon>
        <taxon>Portuninae</taxon>
        <taxon>Portunus</taxon>
    </lineage>
</organism>
<evidence type="ECO:0000313" key="4">
    <source>
        <dbReference type="Proteomes" id="UP000324222"/>
    </source>
</evidence>
<dbReference type="AlphaFoldDB" id="A0A5B7HII2"/>
<accession>A0A5B7HII2</accession>
<dbReference type="SUPFAM" id="SSF49899">
    <property type="entry name" value="Concanavalin A-like lectins/glucanases"/>
    <property type="match status" value="1"/>
</dbReference>
<evidence type="ECO:0000259" key="2">
    <source>
        <dbReference type="PROSITE" id="PS50025"/>
    </source>
</evidence>
<dbReference type="Gene3D" id="2.60.120.200">
    <property type="match status" value="1"/>
</dbReference>
<dbReference type="EMBL" id="VSRR010034441">
    <property type="protein sequence ID" value="MPC72270.1"/>
    <property type="molecule type" value="Genomic_DNA"/>
</dbReference>
<dbReference type="Proteomes" id="UP000324222">
    <property type="component" value="Unassembled WGS sequence"/>
</dbReference>
<reference evidence="3 4" key="1">
    <citation type="submission" date="2019-05" db="EMBL/GenBank/DDBJ databases">
        <title>Another draft genome of Portunus trituberculatus and its Hox gene families provides insights of decapod evolution.</title>
        <authorList>
            <person name="Jeong J.-H."/>
            <person name="Song I."/>
            <person name="Kim S."/>
            <person name="Choi T."/>
            <person name="Kim D."/>
            <person name="Ryu S."/>
            <person name="Kim W."/>
        </authorList>
    </citation>
    <scope>NUCLEOTIDE SEQUENCE [LARGE SCALE GENOMIC DNA]</scope>
    <source>
        <tissue evidence="3">Muscle</tissue>
    </source>
</reference>
<dbReference type="PROSITE" id="PS50025">
    <property type="entry name" value="LAM_G_DOMAIN"/>
    <property type="match status" value="1"/>
</dbReference>
<proteinExistence type="predicted"/>
<dbReference type="InterPro" id="IPR013320">
    <property type="entry name" value="ConA-like_dom_sf"/>
</dbReference>
<dbReference type="Pfam" id="PF00054">
    <property type="entry name" value="Laminin_G_1"/>
    <property type="match status" value="1"/>
</dbReference>
<evidence type="ECO:0000313" key="3">
    <source>
        <dbReference type="EMBL" id="MPC72270.1"/>
    </source>
</evidence>
<dbReference type="OrthoDB" id="10014052at2759"/>
<protein>
    <submittedName>
        <fullName evidence="3">Agrin</fullName>
    </submittedName>
</protein>
<sequence length="85" mass="9063">MTNLPSLTQVPSFNGSSHLVFPALGGSVLSWLEVELVFRAASTEGVLLYEGHRSDGTGDFIALTIAQAHVLFTIDLGSGVLTLRY</sequence>
<evidence type="ECO:0000256" key="1">
    <source>
        <dbReference type="PROSITE-ProRule" id="PRU00122"/>
    </source>
</evidence>
<dbReference type="CDD" id="cd00110">
    <property type="entry name" value="LamG"/>
    <property type="match status" value="1"/>
</dbReference>